<feature type="domain" description="DUF7137" evidence="3">
    <location>
        <begin position="63"/>
        <end position="203"/>
    </location>
</feature>
<feature type="signal peptide" evidence="2">
    <location>
        <begin position="1"/>
        <end position="18"/>
    </location>
</feature>
<dbReference type="InterPro" id="IPR055561">
    <property type="entry name" value="DUF7137"/>
</dbReference>
<dbReference type="PANTHER" id="PTHR42028:SF1">
    <property type="entry name" value="YALI0E30657P"/>
    <property type="match status" value="1"/>
</dbReference>
<keyword evidence="2" id="KW-0732">Signal</keyword>
<evidence type="ECO:0000313" key="5">
    <source>
        <dbReference type="Proteomes" id="UP000232875"/>
    </source>
</evidence>
<dbReference type="PANTHER" id="PTHR42028">
    <property type="entry name" value="CHROMOSOME 1, WHOLE GENOME SHOTGUN SEQUENCE"/>
    <property type="match status" value="1"/>
</dbReference>
<evidence type="ECO:0000259" key="3">
    <source>
        <dbReference type="Pfam" id="PF23585"/>
    </source>
</evidence>
<dbReference type="STRING" id="2020962.A0A2N1JG84"/>
<feature type="transmembrane region" description="Helical" evidence="1">
    <location>
        <begin position="217"/>
        <end position="236"/>
    </location>
</feature>
<dbReference type="OrthoDB" id="2435509at2759"/>
<dbReference type="Pfam" id="PF23585">
    <property type="entry name" value="DUF7137"/>
    <property type="match status" value="1"/>
</dbReference>
<organism evidence="4 5">
    <name type="scientific">Malassezia vespertilionis</name>
    <dbReference type="NCBI Taxonomy" id="2020962"/>
    <lineage>
        <taxon>Eukaryota</taxon>
        <taxon>Fungi</taxon>
        <taxon>Dikarya</taxon>
        <taxon>Basidiomycota</taxon>
        <taxon>Ustilaginomycotina</taxon>
        <taxon>Malasseziomycetes</taxon>
        <taxon>Malasseziales</taxon>
        <taxon>Malasseziaceae</taxon>
        <taxon>Malassezia</taxon>
    </lineage>
</organism>
<keyword evidence="1" id="KW-0472">Membrane</keyword>
<evidence type="ECO:0000256" key="1">
    <source>
        <dbReference type="SAM" id="Phobius"/>
    </source>
</evidence>
<accession>A0A2N1JG84</accession>
<dbReference type="AlphaFoldDB" id="A0A2N1JG84"/>
<name>A0A2N1JG84_9BASI</name>
<proteinExistence type="predicted"/>
<protein>
    <recommendedName>
        <fullName evidence="3">DUF7137 domain-containing protein</fullName>
    </recommendedName>
</protein>
<keyword evidence="1" id="KW-1133">Transmembrane helix</keyword>
<feature type="chain" id="PRO_5014871185" description="DUF7137 domain-containing protein" evidence="2">
    <location>
        <begin position="19"/>
        <end position="239"/>
    </location>
</feature>
<dbReference type="EMBL" id="KZ454987">
    <property type="protein sequence ID" value="PKI85560.1"/>
    <property type="molecule type" value="Genomic_DNA"/>
</dbReference>
<sequence>MRVLFSTLLLVWTVQVRALASSSGHGAIPNPRLRGAVPTPATPVRRAAVAAPTLSARGADDDKPAGGLTVTHPPQTDQLSYFKIAPHVSVTFGWSYTSLSTTPEKLYIVASCSQNGNTYPIAPSPAGIPATQTSVTWYPYGYRTQALAQGLPDLDGAKYRLMIYDDNGPDAVPLGGHFAPNNAVEFSLYYPKHYTPLSEWQCSSCNAASGLDSRSPFAIAALCTLLLLACSALWIVPLP</sequence>
<keyword evidence="1" id="KW-0812">Transmembrane</keyword>
<reference evidence="4 5" key="1">
    <citation type="submission" date="2017-10" db="EMBL/GenBank/DDBJ databases">
        <title>A novel species of cold-tolerant Malassezia isolated from bats.</title>
        <authorList>
            <person name="Lorch J.M."/>
            <person name="Palmer J.M."/>
            <person name="Vanderwolf K.J."/>
            <person name="Schmidt K.Z."/>
            <person name="Verant M.L."/>
            <person name="Weller T.J."/>
            <person name="Blehert D.S."/>
        </authorList>
    </citation>
    <scope>NUCLEOTIDE SEQUENCE [LARGE SCALE GENOMIC DNA]</scope>
    <source>
        <strain evidence="4 5">NWHC:44797-103</strain>
    </source>
</reference>
<dbReference type="Proteomes" id="UP000232875">
    <property type="component" value="Unassembled WGS sequence"/>
</dbReference>
<gene>
    <name evidence="4" type="ORF">MVES_000465</name>
</gene>
<keyword evidence="5" id="KW-1185">Reference proteome</keyword>
<evidence type="ECO:0000313" key="4">
    <source>
        <dbReference type="EMBL" id="PKI85560.1"/>
    </source>
</evidence>
<evidence type="ECO:0000256" key="2">
    <source>
        <dbReference type="SAM" id="SignalP"/>
    </source>
</evidence>